<dbReference type="Pfam" id="PF13545">
    <property type="entry name" value="HTH_Crp_2"/>
    <property type="match status" value="1"/>
</dbReference>
<dbReference type="RefSeq" id="WP_184257250.1">
    <property type="nucleotide sequence ID" value="NZ_JACHIH010000011.1"/>
</dbReference>
<keyword evidence="2" id="KW-0238">DNA-binding</keyword>
<organism evidence="6 7">
    <name type="scientific">Rhodopseudomonas rhenobacensis</name>
    <dbReference type="NCBI Taxonomy" id="87461"/>
    <lineage>
        <taxon>Bacteria</taxon>
        <taxon>Pseudomonadati</taxon>
        <taxon>Pseudomonadota</taxon>
        <taxon>Alphaproteobacteria</taxon>
        <taxon>Hyphomicrobiales</taxon>
        <taxon>Nitrobacteraceae</taxon>
        <taxon>Rhodopseudomonas</taxon>
    </lineage>
</organism>
<dbReference type="Pfam" id="PF00027">
    <property type="entry name" value="cNMP_binding"/>
    <property type="match status" value="1"/>
</dbReference>
<comment type="caution">
    <text evidence="6">The sequence shown here is derived from an EMBL/GenBank/DDBJ whole genome shotgun (WGS) entry which is preliminary data.</text>
</comment>
<dbReference type="PROSITE" id="PS50042">
    <property type="entry name" value="CNMP_BINDING_3"/>
    <property type="match status" value="1"/>
</dbReference>
<dbReference type="SUPFAM" id="SSF46785">
    <property type="entry name" value="Winged helix' DNA-binding domain"/>
    <property type="match status" value="1"/>
</dbReference>
<dbReference type="SMART" id="SM00100">
    <property type="entry name" value="cNMP"/>
    <property type="match status" value="1"/>
</dbReference>
<dbReference type="PANTHER" id="PTHR24567">
    <property type="entry name" value="CRP FAMILY TRANSCRIPTIONAL REGULATORY PROTEIN"/>
    <property type="match status" value="1"/>
</dbReference>
<dbReference type="SUPFAM" id="SSF51206">
    <property type="entry name" value="cAMP-binding domain-like"/>
    <property type="match status" value="1"/>
</dbReference>
<keyword evidence="1" id="KW-0805">Transcription regulation</keyword>
<dbReference type="SMART" id="SM00419">
    <property type="entry name" value="HTH_CRP"/>
    <property type="match status" value="1"/>
</dbReference>
<evidence type="ECO:0000256" key="3">
    <source>
        <dbReference type="ARBA" id="ARBA00023163"/>
    </source>
</evidence>
<dbReference type="PANTHER" id="PTHR24567:SF28">
    <property type="entry name" value="LISTERIOLYSIN REGULATORY PROTEIN"/>
    <property type="match status" value="1"/>
</dbReference>
<reference evidence="6 7" key="1">
    <citation type="submission" date="2020-08" db="EMBL/GenBank/DDBJ databases">
        <title>Genomic Encyclopedia of Type Strains, Phase IV (KMG-IV): sequencing the most valuable type-strain genomes for metagenomic binning, comparative biology and taxonomic classification.</title>
        <authorList>
            <person name="Goeker M."/>
        </authorList>
    </citation>
    <scope>NUCLEOTIDE SEQUENCE [LARGE SCALE GENOMIC DNA]</scope>
    <source>
        <strain evidence="6 7">DSM 12706</strain>
    </source>
</reference>
<evidence type="ECO:0000313" key="7">
    <source>
        <dbReference type="Proteomes" id="UP000542353"/>
    </source>
</evidence>
<keyword evidence="7" id="KW-1185">Reference proteome</keyword>
<dbReference type="GO" id="GO:0005829">
    <property type="term" value="C:cytosol"/>
    <property type="evidence" value="ECO:0007669"/>
    <property type="project" value="TreeGrafter"/>
</dbReference>
<evidence type="ECO:0000259" key="4">
    <source>
        <dbReference type="PROSITE" id="PS50042"/>
    </source>
</evidence>
<dbReference type="Gene3D" id="2.60.120.10">
    <property type="entry name" value="Jelly Rolls"/>
    <property type="match status" value="1"/>
</dbReference>
<dbReference type="InterPro" id="IPR018490">
    <property type="entry name" value="cNMP-bd_dom_sf"/>
</dbReference>
<feature type="domain" description="HTH crp-type" evidence="5">
    <location>
        <begin position="148"/>
        <end position="221"/>
    </location>
</feature>
<name>A0A7W7Z406_9BRAD</name>
<dbReference type="CDD" id="cd00092">
    <property type="entry name" value="HTH_CRP"/>
    <property type="match status" value="1"/>
</dbReference>
<evidence type="ECO:0000313" key="6">
    <source>
        <dbReference type="EMBL" id="MBB5047428.1"/>
    </source>
</evidence>
<dbReference type="InterPro" id="IPR014710">
    <property type="entry name" value="RmlC-like_jellyroll"/>
</dbReference>
<dbReference type="GO" id="GO:0003677">
    <property type="term" value="F:DNA binding"/>
    <property type="evidence" value="ECO:0007669"/>
    <property type="project" value="UniProtKB-KW"/>
</dbReference>
<dbReference type="PROSITE" id="PS51063">
    <property type="entry name" value="HTH_CRP_2"/>
    <property type="match status" value="1"/>
</dbReference>
<dbReference type="GO" id="GO:0003700">
    <property type="term" value="F:DNA-binding transcription factor activity"/>
    <property type="evidence" value="ECO:0007669"/>
    <property type="project" value="TreeGrafter"/>
</dbReference>
<accession>A0A7W7Z406</accession>
<feature type="domain" description="Cyclic nucleotide-binding" evidence="4">
    <location>
        <begin position="14"/>
        <end position="117"/>
    </location>
</feature>
<dbReference type="Proteomes" id="UP000542353">
    <property type="component" value="Unassembled WGS sequence"/>
</dbReference>
<gene>
    <name evidence="6" type="ORF">HNR60_002183</name>
</gene>
<dbReference type="Gene3D" id="1.10.10.10">
    <property type="entry name" value="Winged helix-like DNA-binding domain superfamily/Winged helix DNA-binding domain"/>
    <property type="match status" value="1"/>
</dbReference>
<dbReference type="InterPro" id="IPR036388">
    <property type="entry name" value="WH-like_DNA-bd_sf"/>
</dbReference>
<proteinExistence type="predicted"/>
<protein>
    <submittedName>
        <fullName evidence="6">CRP-like cAMP-binding protein</fullName>
    </submittedName>
</protein>
<dbReference type="InterPro" id="IPR036390">
    <property type="entry name" value="WH_DNA-bd_sf"/>
</dbReference>
<dbReference type="AlphaFoldDB" id="A0A7W7Z406"/>
<dbReference type="InterPro" id="IPR050397">
    <property type="entry name" value="Env_Response_Regulators"/>
</dbReference>
<sequence>MSTVDSSLVAQLPLFAGLDTAELDAVLSDARSARVAKNAAVFRQGDEALSFYVLLHGHVRASKTTAGGEQVVVRYVSPGETFGVAMAIGLQRYPATATAVEDSIVLSWPASSWPRLVERFPQLASNTLRTVGTRLQESHTRVVEMSTQQVEQRIAHALLRLAKQSGRKVDNGVEIAFPISRQDIAQMTGSTLHTVSRLLSSWESRGLIESGRQRIVLRDPHGLVLLSEQDPHGVEPPAKA</sequence>
<dbReference type="InterPro" id="IPR012318">
    <property type="entry name" value="HTH_CRP"/>
</dbReference>
<dbReference type="EMBL" id="JACHIH010000011">
    <property type="protein sequence ID" value="MBB5047428.1"/>
    <property type="molecule type" value="Genomic_DNA"/>
</dbReference>
<dbReference type="CDD" id="cd00038">
    <property type="entry name" value="CAP_ED"/>
    <property type="match status" value="1"/>
</dbReference>
<dbReference type="InterPro" id="IPR000595">
    <property type="entry name" value="cNMP-bd_dom"/>
</dbReference>
<evidence type="ECO:0000256" key="1">
    <source>
        <dbReference type="ARBA" id="ARBA00023015"/>
    </source>
</evidence>
<evidence type="ECO:0000259" key="5">
    <source>
        <dbReference type="PROSITE" id="PS51063"/>
    </source>
</evidence>
<evidence type="ECO:0000256" key="2">
    <source>
        <dbReference type="ARBA" id="ARBA00023125"/>
    </source>
</evidence>
<keyword evidence="3" id="KW-0804">Transcription</keyword>
<dbReference type="PRINTS" id="PR00034">
    <property type="entry name" value="HTHCRP"/>
</dbReference>